<feature type="signal peptide" evidence="1">
    <location>
        <begin position="1"/>
        <end position="22"/>
    </location>
</feature>
<accession>A0AAD5N443</accession>
<dbReference type="Pfam" id="PF00024">
    <property type="entry name" value="PAN_1"/>
    <property type="match status" value="1"/>
</dbReference>
<evidence type="ECO:0000256" key="1">
    <source>
        <dbReference type="SAM" id="SignalP"/>
    </source>
</evidence>
<keyword evidence="1" id="KW-0732">Signal</keyword>
<name>A0AAD5N443_PARTN</name>
<evidence type="ECO:0000313" key="4">
    <source>
        <dbReference type="Proteomes" id="UP001196413"/>
    </source>
</evidence>
<sequence>MLFVHAFSWCFELYFLCRIVSSDGRRLLKLLHHQCSQNGAKRDCSAEAPFIVYPFKQMHKRIITSFPGMNSLVACVATCIDTTNCKAVTYKIGLCILHASSPASDSSMIVDGNENTAVVENGCQLTAET</sequence>
<dbReference type="InterPro" id="IPR003609">
    <property type="entry name" value="Pan_app"/>
</dbReference>
<organism evidence="3 4">
    <name type="scientific">Parelaphostrongylus tenuis</name>
    <name type="common">Meningeal worm</name>
    <dbReference type="NCBI Taxonomy" id="148309"/>
    <lineage>
        <taxon>Eukaryota</taxon>
        <taxon>Metazoa</taxon>
        <taxon>Ecdysozoa</taxon>
        <taxon>Nematoda</taxon>
        <taxon>Chromadorea</taxon>
        <taxon>Rhabditida</taxon>
        <taxon>Rhabditina</taxon>
        <taxon>Rhabditomorpha</taxon>
        <taxon>Strongyloidea</taxon>
        <taxon>Metastrongylidae</taxon>
        <taxon>Parelaphostrongylus</taxon>
    </lineage>
</organism>
<dbReference type="PROSITE" id="PS50948">
    <property type="entry name" value="PAN"/>
    <property type="match status" value="1"/>
</dbReference>
<comment type="caution">
    <text evidence="3">The sequence shown here is derived from an EMBL/GenBank/DDBJ whole genome shotgun (WGS) entry which is preliminary data.</text>
</comment>
<feature type="chain" id="PRO_5042024950" description="Apple domain-containing protein" evidence="1">
    <location>
        <begin position="23"/>
        <end position="129"/>
    </location>
</feature>
<evidence type="ECO:0000259" key="2">
    <source>
        <dbReference type="PROSITE" id="PS50948"/>
    </source>
</evidence>
<protein>
    <recommendedName>
        <fullName evidence="2">Apple domain-containing protein</fullName>
    </recommendedName>
</protein>
<reference evidence="3" key="1">
    <citation type="submission" date="2021-06" db="EMBL/GenBank/DDBJ databases">
        <title>Parelaphostrongylus tenuis whole genome reference sequence.</title>
        <authorList>
            <person name="Garwood T.J."/>
            <person name="Larsen P.A."/>
            <person name="Fountain-Jones N.M."/>
            <person name="Garbe J.R."/>
            <person name="Macchietto M.G."/>
            <person name="Kania S.A."/>
            <person name="Gerhold R.W."/>
            <person name="Richards J.E."/>
            <person name="Wolf T.M."/>
        </authorList>
    </citation>
    <scope>NUCLEOTIDE SEQUENCE</scope>
    <source>
        <strain evidence="3">MNPRO001-30</strain>
        <tissue evidence="3">Meninges</tissue>
    </source>
</reference>
<dbReference type="EMBL" id="JAHQIW010003086">
    <property type="protein sequence ID" value="KAJ1357284.1"/>
    <property type="molecule type" value="Genomic_DNA"/>
</dbReference>
<evidence type="ECO:0000313" key="3">
    <source>
        <dbReference type="EMBL" id="KAJ1357284.1"/>
    </source>
</evidence>
<feature type="non-terminal residue" evidence="3">
    <location>
        <position position="1"/>
    </location>
</feature>
<feature type="domain" description="Apple" evidence="2">
    <location>
        <begin position="44"/>
        <end position="123"/>
    </location>
</feature>
<dbReference type="Proteomes" id="UP001196413">
    <property type="component" value="Unassembled WGS sequence"/>
</dbReference>
<gene>
    <name evidence="3" type="ORF">KIN20_015405</name>
</gene>
<dbReference type="AlphaFoldDB" id="A0AAD5N443"/>
<keyword evidence="4" id="KW-1185">Reference proteome</keyword>
<proteinExistence type="predicted"/>